<name>A0AAU9JFF5_9CILI</name>
<dbReference type="Pfam" id="PF13180">
    <property type="entry name" value="PDZ_2"/>
    <property type="match status" value="1"/>
</dbReference>
<evidence type="ECO:0000256" key="2">
    <source>
        <dbReference type="ARBA" id="ARBA00022670"/>
    </source>
</evidence>
<dbReference type="EMBL" id="CAJZBQ010000033">
    <property type="protein sequence ID" value="CAG9323104.1"/>
    <property type="molecule type" value="Genomic_DNA"/>
</dbReference>
<dbReference type="PRINTS" id="PR00834">
    <property type="entry name" value="PROTEASES2C"/>
</dbReference>
<dbReference type="InterPro" id="IPR051201">
    <property type="entry name" value="Chloro_Bact_Ser_Proteases"/>
</dbReference>
<dbReference type="SUPFAM" id="SSF50156">
    <property type="entry name" value="PDZ domain-like"/>
    <property type="match status" value="1"/>
</dbReference>
<evidence type="ECO:0000313" key="5">
    <source>
        <dbReference type="EMBL" id="CAG9323104.1"/>
    </source>
</evidence>
<comment type="similarity">
    <text evidence="1">Belongs to the peptidase S1C family.</text>
</comment>
<dbReference type="GO" id="GO:0004252">
    <property type="term" value="F:serine-type endopeptidase activity"/>
    <property type="evidence" value="ECO:0007669"/>
    <property type="project" value="InterPro"/>
</dbReference>
<protein>
    <recommendedName>
        <fullName evidence="4">PDZ domain-containing protein</fullName>
    </recommendedName>
</protein>
<evidence type="ECO:0000259" key="4">
    <source>
        <dbReference type="PROSITE" id="PS50106"/>
    </source>
</evidence>
<reference evidence="5" key="1">
    <citation type="submission" date="2021-09" db="EMBL/GenBank/DDBJ databases">
        <authorList>
            <consortium name="AG Swart"/>
            <person name="Singh M."/>
            <person name="Singh A."/>
            <person name="Seah K."/>
            <person name="Emmerich C."/>
        </authorList>
    </citation>
    <scope>NUCLEOTIDE SEQUENCE</scope>
    <source>
        <strain evidence="5">ATCC30299</strain>
    </source>
</reference>
<dbReference type="InterPro" id="IPR036034">
    <property type="entry name" value="PDZ_sf"/>
</dbReference>
<dbReference type="InterPro" id="IPR043504">
    <property type="entry name" value="Peptidase_S1_PA_chymotrypsin"/>
</dbReference>
<proteinExistence type="inferred from homology"/>
<dbReference type="InterPro" id="IPR001940">
    <property type="entry name" value="Peptidase_S1C"/>
</dbReference>
<dbReference type="GO" id="GO:0006508">
    <property type="term" value="P:proteolysis"/>
    <property type="evidence" value="ECO:0007669"/>
    <property type="project" value="UniProtKB-KW"/>
</dbReference>
<sequence length="192" mass="20893">MGATYRSDHNDFDIGWVNRVKVETPPWLDSYLPSDISPSDSGLSFIKTTGFMRSGYSGGPLVNLDGKVVGLTTKVFVETHKTGPEVEGASIPINFVKTIIDQLETKGKVERPFIGLSFVPTSMGLVVTHVQNDTPAQKAGIQPGDILIYAENTPLQNAEDLYRVIGFQLGSTIQVKAQRGGEAHVVEFKIQT</sequence>
<feature type="domain" description="PDZ" evidence="4">
    <location>
        <begin position="98"/>
        <end position="157"/>
    </location>
</feature>
<evidence type="ECO:0000313" key="6">
    <source>
        <dbReference type="Proteomes" id="UP001162131"/>
    </source>
</evidence>
<comment type="caution">
    <text evidence="5">The sequence shown here is derived from an EMBL/GenBank/DDBJ whole genome shotgun (WGS) entry which is preliminary data.</text>
</comment>
<dbReference type="AlphaFoldDB" id="A0AAU9JFF5"/>
<keyword evidence="2" id="KW-0645">Protease</keyword>
<dbReference type="PANTHER" id="PTHR43343">
    <property type="entry name" value="PEPTIDASE S12"/>
    <property type="match status" value="1"/>
</dbReference>
<accession>A0AAU9JFF5</accession>
<dbReference type="SUPFAM" id="SSF50494">
    <property type="entry name" value="Trypsin-like serine proteases"/>
    <property type="match status" value="1"/>
</dbReference>
<evidence type="ECO:0000256" key="3">
    <source>
        <dbReference type="ARBA" id="ARBA00022801"/>
    </source>
</evidence>
<dbReference type="InterPro" id="IPR001478">
    <property type="entry name" value="PDZ"/>
</dbReference>
<keyword evidence="3" id="KW-0378">Hydrolase</keyword>
<dbReference type="PROSITE" id="PS50106">
    <property type="entry name" value="PDZ"/>
    <property type="match status" value="1"/>
</dbReference>
<dbReference type="Gene3D" id="2.30.42.10">
    <property type="match status" value="1"/>
</dbReference>
<dbReference type="Proteomes" id="UP001162131">
    <property type="component" value="Unassembled WGS sequence"/>
</dbReference>
<dbReference type="SMART" id="SM00228">
    <property type="entry name" value="PDZ"/>
    <property type="match status" value="1"/>
</dbReference>
<dbReference type="InterPro" id="IPR009003">
    <property type="entry name" value="Peptidase_S1_PA"/>
</dbReference>
<dbReference type="Gene3D" id="2.40.10.10">
    <property type="entry name" value="Trypsin-like serine proteases"/>
    <property type="match status" value="1"/>
</dbReference>
<evidence type="ECO:0000256" key="1">
    <source>
        <dbReference type="ARBA" id="ARBA00010541"/>
    </source>
</evidence>
<organism evidence="5 6">
    <name type="scientific">Blepharisma stoltei</name>
    <dbReference type="NCBI Taxonomy" id="1481888"/>
    <lineage>
        <taxon>Eukaryota</taxon>
        <taxon>Sar</taxon>
        <taxon>Alveolata</taxon>
        <taxon>Ciliophora</taxon>
        <taxon>Postciliodesmatophora</taxon>
        <taxon>Heterotrichea</taxon>
        <taxon>Heterotrichida</taxon>
        <taxon>Blepharismidae</taxon>
        <taxon>Blepharisma</taxon>
    </lineage>
</organism>
<dbReference type="PANTHER" id="PTHR43343:SF3">
    <property type="entry name" value="PROTEASE DO-LIKE 8, CHLOROPLASTIC"/>
    <property type="match status" value="1"/>
</dbReference>
<gene>
    <name evidence="5" type="ORF">BSTOLATCC_MIC33006</name>
</gene>
<keyword evidence="6" id="KW-1185">Reference proteome</keyword>